<comment type="caution">
    <text evidence="1">The sequence shown here is derived from an EMBL/GenBank/DDBJ whole genome shotgun (WGS) entry which is preliminary data.</text>
</comment>
<sequence>MLIYVMKLFRFIFHFCFLFLITYTFACHEHTGSKLPERNNGKAWLADKSTRLGFKKMDEQFHHANSLESLEDYHKQADQILSIINEILSSCTMTGQGHEELHKYINLLLEEVHIMKGNDITLAKKAKSDLIEKITKYSLYFE</sequence>
<accession>N1W1J5</accession>
<gene>
    <name evidence="1" type="ORF">LEP1GSC203_2918</name>
</gene>
<protein>
    <submittedName>
        <fullName evidence="1">Uncharacterized protein</fullName>
    </submittedName>
</protein>
<dbReference type="Proteomes" id="UP000012371">
    <property type="component" value="Unassembled WGS sequence"/>
</dbReference>
<organism evidence="1 2">
    <name type="scientific">Leptospira terpstrae serovar Hualin str. LT 11-33 = ATCC 700639</name>
    <dbReference type="NCBI Taxonomy" id="1257025"/>
    <lineage>
        <taxon>Bacteria</taxon>
        <taxon>Pseudomonadati</taxon>
        <taxon>Spirochaetota</taxon>
        <taxon>Spirochaetia</taxon>
        <taxon>Leptospirales</taxon>
        <taxon>Leptospiraceae</taxon>
        <taxon>Leptospira</taxon>
    </lineage>
</organism>
<evidence type="ECO:0000313" key="2">
    <source>
        <dbReference type="Proteomes" id="UP000012371"/>
    </source>
</evidence>
<proteinExistence type="predicted"/>
<keyword evidence="2" id="KW-1185">Reference proteome</keyword>
<dbReference type="RefSeq" id="WP_002972921.1">
    <property type="nucleotide sequence ID" value="NZ_AOGW02000006.1"/>
</dbReference>
<reference evidence="1" key="1">
    <citation type="submission" date="2013-03" db="EMBL/GenBank/DDBJ databases">
        <authorList>
            <person name="Harkins D.M."/>
            <person name="Durkin A.S."/>
            <person name="Brinkac L.M."/>
            <person name="Haft D.H."/>
            <person name="Selengut J.D."/>
            <person name="Sanka R."/>
            <person name="DePew J."/>
            <person name="Purushe J."/>
            <person name="Hartskeerl R.A."/>
            <person name="Ahmed A."/>
            <person name="van der Linden H."/>
            <person name="Goris M.G.A."/>
            <person name="Vinetz J.M."/>
            <person name="Sutton G.G."/>
            <person name="Nierman W.C."/>
            <person name="Fouts D.E."/>
        </authorList>
    </citation>
    <scope>NUCLEOTIDE SEQUENCE [LARGE SCALE GENOMIC DNA]</scope>
    <source>
        <strain evidence="1">LT 11-33</strain>
    </source>
</reference>
<evidence type="ECO:0000313" key="1">
    <source>
        <dbReference type="EMBL" id="EMY63150.1"/>
    </source>
</evidence>
<dbReference type="STRING" id="1257025.LEP1GSC203_2918"/>
<name>N1W1J5_9LEPT</name>
<dbReference type="EMBL" id="AOGW02000006">
    <property type="protein sequence ID" value="EMY63150.1"/>
    <property type="molecule type" value="Genomic_DNA"/>
</dbReference>
<dbReference type="AlphaFoldDB" id="N1W1J5"/>